<protein>
    <submittedName>
        <fullName evidence="1">Uncharacterized protein</fullName>
    </submittedName>
</protein>
<name>A0A0C3PBG9_PISTI</name>
<accession>A0A0C3PBG9</accession>
<dbReference type="EMBL" id="KN831968">
    <property type="protein sequence ID" value="KIO05039.1"/>
    <property type="molecule type" value="Genomic_DNA"/>
</dbReference>
<reference evidence="2" key="2">
    <citation type="submission" date="2015-01" db="EMBL/GenBank/DDBJ databases">
        <title>Evolutionary Origins and Diversification of the Mycorrhizal Mutualists.</title>
        <authorList>
            <consortium name="DOE Joint Genome Institute"/>
            <consortium name="Mycorrhizal Genomics Consortium"/>
            <person name="Kohler A."/>
            <person name="Kuo A."/>
            <person name="Nagy L.G."/>
            <person name="Floudas D."/>
            <person name="Copeland A."/>
            <person name="Barry K.W."/>
            <person name="Cichocki N."/>
            <person name="Veneault-Fourrey C."/>
            <person name="LaButti K."/>
            <person name="Lindquist E.A."/>
            <person name="Lipzen A."/>
            <person name="Lundell T."/>
            <person name="Morin E."/>
            <person name="Murat C."/>
            <person name="Riley R."/>
            <person name="Ohm R."/>
            <person name="Sun H."/>
            <person name="Tunlid A."/>
            <person name="Henrissat B."/>
            <person name="Grigoriev I.V."/>
            <person name="Hibbett D.S."/>
            <person name="Martin F."/>
        </authorList>
    </citation>
    <scope>NUCLEOTIDE SEQUENCE [LARGE SCALE GENOMIC DNA]</scope>
    <source>
        <strain evidence="2">Marx 270</strain>
    </source>
</reference>
<evidence type="ECO:0000313" key="1">
    <source>
        <dbReference type="EMBL" id="KIO05039.1"/>
    </source>
</evidence>
<proteinExistence type="predicted"/>
<dbReference type="OrthoDB" id="2696891at2759"/>
<evidence type="ECO:0000313" key="2">
    <source>
        <dbReference type="Proteomes" id="UP000054217"/>
    </source>
</evidence>
<dbReference type="Proteomes" id="UP000054217">
    <property type="component" value="Unassembled WGS sequence"/>
</dbReference>
<sequence>MSPNAFKIPNSALTPIDVPETAEAATDVFSDLYSLVNFSLNSLPPEWAAPAAVATPSTIDPTLLSLDAYPPPDIPADDIPVTEMTGCDADIDFHLILTFCNTLQAIIHLLDRFLAEQVVSEKVLGKRKRGD</sequence>
<reference evidence="1 2" key="1">
    <citation type="submission" date="2014-04" db="EMBL/GenBank/DDBJ databases">
        <authorList>
            <consortium name="DOE Joint Genome Institute"/>
            <person name="Kuo A."/>
            <person name="Kohler A."/>
            <person name="Costa M.D."/>
            <person name="Nagy L.G."/>
            <person name="Floudas D."/>
            <person name="Copeland A."/>
            <person name="Barry K.W."/>
            <person name="Cichocki N."/>
            <person name="Veneault-Fourrey C."/>
            <person name="LaButti K."/>
            <person name="Lindquist E.A."/>
            <person name="Lipzen A."/>
            <person name="Lundell T."/>
            <person name="Morin E."/>
            <person name="Murat C."/>
            <person name="Sun H."/>
            <person name="Tunlid A."/>
            <person name="Henrissat B."/>
            <person name="Grigoriev I.V."/>
            <person name="Hibbett D.S."/>
            <person name="Martin F."/>
            <person name="Nordberg H.P."/>
            <person name="Cantor M.N."/>
            <person name="Hua S.X."/>
        </authorList>
    </citation>
    <scope>NUCLEOTIDE SEQUENCE [LARGE SCALE GENOMIC DNA]</scope>
    <source>
        <strain evidence="1 2">Marx 270</strain>
    </source>
</reference>
<keyword evidence="2" id="KW-1185">Reference proteome</keyword>
<organism evidence="1 2">
    <name type="scientific">Pisolithus tinctorius Marx 270</name>
    <dbReference type="NCBI Taxonomy" id="870435"/>
    <lineage>
        <taxon>Eukaryota</taxon>
        <taxon>Fungi</taxon>
        <taxon>Dikarya</taxon>
        <taxon>Basidiomycota</taxon>
        <taxon>Agaricomycotina</taxon>
        <taxon>Agaricomycetes</taxon>
        <taxon>Agaricomycetidae</taxon>
        <taxon>Boletales</taxon>
        <taxon>Sclerodermatineae</taxon>
        <taxon>Pisolithaceae</taxon>
        <taxon>Pisolithus</taxon>
    </lineage>
</organism>
<dbReference type="InParanoid" id="A0A0C3PBG9"/>
<dbReference type="AlphaFoldDB" id="A0A0C3PBG9"/>
<gene>
    <name evidence="1" type="ORF">M404DRAFT_25653</name>
</gene>
<dbReference type="HOGENOM" id="CLU_2050597_0_0_1"/>